<dbReference type="EMBL" id="PNIE01000097">
    <property type="protein sequence ID" value="PMP60901.1"/>
    <property type="molecule type" value="Genomic_DNA"/>
</dbReference>
<evidence type="ECO:0000259" key="4">
    <source>
        <dbReference type="Pfam" id="PF00496"/>
    </source>
</evidence>
<dbReference type="InterPro" id="IPR039424">
    <property type="entry name" value="SBP_5"/>
</dbReference>
<dbReference type="PROSITE" id="PS01040">
    <property type="entry name" value="SBP_BACTERIAL_5"/>
    <property type="match status" value="1"/>
</dbReference>
<reference evidence="5 6" key="1">
    <citation type="submission" date="2018-01" db="EMBL/GenBank/DDBJ databases">
        <title>Metagenomic assembled genomes from two thermal pools in the Uzon Caldera, Kamchatka, Russia.</title>
        <authorList>
            <person name="Wilkins L."/>
            <person name="Ettinger C."/>
        </authorList>
    </citation>
    <scope>NUCLEOTIDE SEQUENCE [LARGE SCALE GENOMIC DNA]</scope>
    <source>
        <strain evidence="5">ZAV-15</strain>
    </source>
</reference>
<accession>A0A2N7PI07</accession>
<dbReference type="GO" id="GO:1904680">
    <property type="term" value="F:peptide transmembrane transporter activity"/>
    <property type="evidence" value="ECO:0007669"/>
    <property type="project" value="TreeGrafter"/>
</dbReference>
<dbReference type="PIRSF" id="PIRSF002741">
    <property type="entry name" value="MppA"/>
    <property type="match status" value="1"/>
</dbReference>
<evidence type="ECO:0000313" key="5">
    <source>
        <dbReference type="EMBL" id="PMP60901.1"/>
    </source>
</evidence>
<organism evidence="5 6">
    <name type="scientific">Caldimicrobium thiodismutans</name>
    <dbReference type="NCBI Taxonomy" id="1653476"/>
    <lineage>
        <taxon>Bacteria</taxon>
        <taxon>Pseudomonadati</taxon>
        <taxon>Thermodesulfobacteriota</taxon>
        <taxon>Thermodesulfobacteria</taxon>
        <taxon>Thermodesulfobacteriales</taxon>
        <taxon>Thermodesulfobacteriaceae</taxon>
        <taxon>Caldimicrobium</taxon>
    </lineage>
</organism>
<dbReference type="SUPFAM" id="SSF53850">
    <property type="entry name" value="Periplasmic binding protein-like II"/>
    <property type="match status" value="1"/>
</dbReference>
<dbReference type="Pfam" id="PF00496">
    <property type="entry name" value="SBP_bac_5"/>
    <property type="match status" value="1"/>
</dbReference>
<feature type="domain" description="Solute-binding protein family 5" evidence="4">
    <location>
        <begin position="83"/>
        <end position="445"/>
    </location>
</feature>
<dbReference type="InterPro" id="IPR030678">
    <property type="entry name" value="Peptide/Ni-bd"/>
</dbReference>
<comment type="similarity">
    <text evidence="1">Belongs to the bacterial solute-binding protein 5 family.</text>
</comment>
<sequence length="546" mass="63102">MKLKTISILFILFAFSFFYFFFSFSPKLFSKVSPLCPEEGDLLVIGSIADASILVPMLATDAMSHIVAEKIFRGIVKYAPDMTIVGDLAEKFEISPDKKTITFYLKKGVKWEDGAEVTAYDVEFGFNLIRDPRIPSAYASDFLEVEKFKVLDPYTFQVTYKRPFALALPSWGNLVVLPKHLLKDKDLKYLQSVFGRKPLGNGPFKFYSWEPQSQIKLIYNPFYSEGRACLDGLVFRVIPDPSTLFMELRGGGVDWISLTPLQYLKLEREEPLKKDFQIYRYLAFSYTYVGYNLRDPLFKDKRVRKALCYAINKEKIVKGALLGQGVPAYGPYKPDAWFYNPAIEKSCPYNPKEALKLLEEAGFKRGKDGLLYKDGRPFEFALLTNQGNLPRLLAAQIIKQDLSKLGIKVNIRVMEWTTLIHQFIDKRRFQAVILGWTTGPDPDLYDIFHSSKVESPGLNFVGYKNKEVDRLLEEGRYTLDKEKRKEIYYRLQEILAEDQPYTFLYIPMSLEAIHKRFHGIKPAPIGISYNIERWWVPKNDQKYLVP</sequence>
<protein>
    <submittedName>
        <fullName evidence="5">Peptide-binding protein</fullName>
    </submittedName>
</protein>
<evidence type="ECO:0000256" key="2">
    <source>
        <dbReference type="ARBA" id="ARBA00022448"/>
    </source>
</evidence>
<dbReference type="Gene3D" id="3.40.190.10">
    <property type="entry name" value="Periplasmic binding protein-like II"/>
    <property type="match status" value="1"/>
</dbReference>
<evidence type="ECO:0000256" key="3">
    <source>
        <dbReference type="ARBA" id="ARBA00022729"/>
    </source>
</evidence>
<dbReference type="FunFam" id="3.10.105.10:FF:000006">
    <property type="entry name" value="Peptide ABC transporter substrate-binding protein"/>
    <property type="match status" value="1"/>
</dbReference>
<dbReference type="GO" id="GO:0030288">
    <property type="term" value="C:outer membrane-bounded periplasmic space"/>
    <property type="evidence" value="ECO:0007669"/>
    <property type="project" value="UniProtKB-ARBA"/>
</dbReference>
<proteinExistence type="inferred from homology"/>
<dbReference type="Gene3D" id="3.10.105.10">
    <property type="entry name" value="Dipeptide-binding Protein, Domain 3"/>
    <property type="match status" value="1"/>
</dbReference>
<dbReference type="Proteomes" id="UP000235731">
    <property type="component" value="Unassembled WGS sequence"/>
</dbReference>
<name>A0A2N7PI07_9BACT</name>
<gene>
    <name evidence="5" type="ORF">C0197_06440</name>
</gene>
<dbReference type="AlphaFoldDB" id="A0A2N7PI07"/>
<keyword evidence="3" id="KW-0732">Signal</keyword>
<comment type="caution">
    <text evidence="5">The sequence shown here is derived from an EMBL/GenBank/DDBJ whole genome shotgun (WGS) entry which is preliminary data.</text>
</comment>
<evidence type="ECO:0000256" key="1">
    <source>
        <dbReference type="ARBA" id="ARBA00005695"/>
    </source>
</evidence>
<dbReference type="Gene3D" id="3.90.76.10">
    <property type="entry name" value="Dipeptide-binding Protein, Domain 1"/>
    <property type="match status" value="1"/>
</dbReference>
<dbReference type="GO" id="GO:0043190">
    <property type="term" value="C:ATP-binding cassette (ABC) transporter complex"/>
    <property type="evidence" value="ECO:0007669"/>
    <property type="project" value="InterPro"/>
</dbReference>
<keyword evidence="2" id="KW-0813">Transport</keyword>
<dbReference type="InterPro" id="IPR023765">
    <property type="entry name" value="SBP_5_CS"/>
</dbReference>
<dbReference type="InterPro" id="IPR000914">
    <property type="entry name" value="SBP_5_dom"/>
</dbReference>
<evidence type="ECO:0000313" key="6">
    <source>
        <dbReference type="Proteomes" id="UP000235731"/>
    </source>
</evidence>
<dbReference type="CDD" id="cd08514">
    <property type="entry name" value="PBP2_AppA_like"/>
    <property type="match status" value="1"/>
</dbReference>
<dbReference type="PANTHER" id="PTHR30290">
    <property type="entry name" value="PERIPLASMIC BINDING COMPONENT OF ABC TRANSPORTER"/>
    <property type="match status" value="1"/>
</dbReference>
<dbReference type="GO" id="GO:0015833">
    <property type="term" value="P:peptide transport"/>
    <property type="evidence" value="ECO:0007669"/>
    <property type="project" value="TreeGrafter"/>
</dbReference>
<dbReference type="PANTHER" id="PTHR30290:SF38">
    <property type="entry name" value="D,D-DIPEPTIDE-BINDING PERIPLASMIC PROTEIN DDPA-RELATED"/>
    <property type="match status" value="1"/>
</dbReference>